<proteinExistence type="predicted"/>
<feature type="non-terminal residue" evidence="1">
    <location>
        <position position="69"/>
    </location>
</feature>
<accession>X1R8D1</accession>
<protein>
    <submittedName>
        <fullName evidence="1">Uncharacterized protein</fullName>
    </submittedName>
</protein>
<comment type="caution">
    <text evidence="1">The sequence shown here is derived from an EMBL/GenBank/DDBJ whole genome shotgun (WGS) entry which is preliminary data.</text>
</comment>
<organism evidence="1">
    <name type="scientific">marine sediment metagenome</name>
    <dbReference type="NCBI Taxonomy" id="412755"/>
    <lineage>
        <taxon>unclassified sequences</taxon>
        <taxon>metagenomes</taxon>
        <taxon>ecological metagenomes</taxon>
    </lineage>
</organism>
<name>X1R8D1_9ZZZZ</name>
<dbReference type="EMBL" id="BARV01043450">
    <property type="protein sequence ID" value="GAI63286.1"/>
    <property type="molecule type" value="Genomic_DNA"/>
</dbReference>
<reference evidence="1" key="1">
    <citation type="journal article" date="2014" name="Front. Microbiol.">
        <title>High frequency of phylogenetically diverse reductive dehalogenase-homologous genes in deep subseafloor sedimentary metagenomes.</title>
        <authorList>
            <person name="Kawai M."/>
            <person name="Futagami T."/>
            <person name="Toyoda A."/>
            <person name="Takaki Y."/>
            <person name="Nishi S."/>
            <person name="Hori S."/>
            <person name="Arai W."/>
            <person name="Tsubouchi T."/>
            <person name="Morono Y."/>
            <person name="Uchiyama I."/>
            <person name="Ito T."/>
            <person name="Fujiyama A."/>
            <person name="Inagaki F."/>
            <person name="Takami H."/>
        </authorList>
    </citation>
    <scope>NUCLEOTIDE SEQUENCE</scope>
    <source>
        <strain evidence="1">Expedition CK06-06</strain>
    </source>
</reference>
<evidence type="ECO:0000313" key="1">
    <source>
        <dbReference type="EMBL" id="GAI63286.1"/>
    </source>
</evidence>
<dbReference type="AlphaFoldDB" id="X1R8D1"/>
<gene>
    <name evidence="1" type="ORF">S06H3_64854</name>
</gene>
<sequence>MDKRKIYGTELTLDLYGCNQKTIRSRKKLSEFVNNLCALIKMKKYGKPSLCAKEFFGEICRLLYIELLA</sequence>
<dbReference type="Gene3D" id="3.60.90.10">
    <property type="entry name" value="S-adenosylmethionine decarboxylase"/>
    <property type="match status" value="1"/>
</dbReference>